<protein>
    <recommendedName>
        <fullName evidence="3">Bacteriocin biosynthesis cyclodehydratase domain-containing protein</fullName>
    </recommendedName>
</protein>
<comment type="caution">
    <text evidence="1">The sequence shown here is derived from an EMBL/GenBank/DDBJ whole genome shotgun (WGS) entry which is preliminary data.</text>
</comment>
<dbReference type="Proteomes" id="UP001519362">
    <property type="component" value="Unassembled WGS sequence"/>
</dbReference>
<evidence type="ECO:0000313" key="1">
    <source>
        <dbReference type="EMBL" id="MBP2437781.1"/>
    </source>
</evidence>
<dbReference type="Gene3D" id="3.40.50.720">
    <property type="entry name" value="NAD(P)-binding Rossmann-like Domain"/>
    <property type="match status" value="1"/>
</dbReference>
<reference evidence="1 2" key="1">
    <citation type="submission" date="2021-03" db="EMBL/GenBank/DDBJ databases">
        <title>Sequencing the genomes of 1000 actinobacteria strains.</title>
        <authorList>
            <person name="Klenk H.-P."/>
        </authorList>
    </citation>
    <scope>NUCLEOTIDE SEQUENCE [LARGE SCALE GENOMIC DNA]</scope>
    <source>
        <strain evidence="1 2">DSM 24221</strain>
    </source>
</reference>
<sequence length="285" mass="30554">MATIELDPEYPLFWRDETVAQLGTSPCHIVLDDPRTWQLELLSILKVGIPRGNIASAAEAFGATARETSDFLAHIAPALRERRTPRAVSLLATNGVPHDVVLGAIDGLESAGFVVSRATTEDALASRDRLAVVLSPGVVPPHVAARLVANDVPHIPIAFMTRRVSVGPHIVPGSTACLSCIWEHEKRRDAAWPAIAAQLITHATEHPPGRAIATHASALISRIAGSPEHGVSRSVTISADGRRRWRSHRPEATCLCRSPEGNAMGIVRIVPRLETTTHAAIAQHG</sequence>
<name>A0ABS4ZKH0_9MICO</name>
<evidence type="ECO:0000313" key="2">
    <source>
        <dbReference type="Proteomes" id="UP001519362"/>
    </source>
</evidence>
<evidence type="ECO:0008006" key="3">
    <source>
        <dbReference type="Google" id="ProtNLM"/>
    </source>
</evidence>
<accession>A0ABS4ZKH0</accession>
<keyword evidence="2" id="KW-1185">Reference proteome</keyword>
<dbReference type="EMBL" id="JAGIOL010000001">
    <property type="protein sequence ID" value="MBP2437781.1"/>
    <property type="molecule type" value="Genomic_DNA"/>
</dbReference>
<proteinExistence type="predicted"/>
<gene>
    <name evidence="1" type="ORF">JOF34_002367</name>
</gene>
<organism evidence="1 2">
    <name type="scientific">Microbacterium amylolyticum</name>
    <dbReference type="NCBI Taxonomy" id="936337"/>
    <lineage>
        <taxon>Bacteria</taxon>
        <taxon>Bacillati</taxon>
        <taxon>Actinomycetota</taxon>
        <taxon>Actinomycetes</taxon>
        <taxon>Micrococcales</taxon>
        <taxon>Microbacteriaceae</taxon>
        <taxon>Microbacterium</taxon>
    </lineage>
</organism>